<dbReference type="AlphaFoldDB" id="B9KZW6"/>
<dbReference type="HOGENOM" id="CLU_015857_0_1_0"/>
<evidence type="ECO:0000256" key="3">
    <source>
        <dbReference type="ARBA" id="ARBA00022670"/>
    </source>
</evidence>
<dbReference type="InterPro" id="IPR001714">
    <property type="entry name" value="Pept_M24_MAP"/>
</dbReference>
<comment type="catalytic activity">
    <reaction evidence="6 7">
        <text>Release of N-terminal amino acids, preferentially methionine, from peptides and arylamides.</text>
        <dbReference type="EC" id="3.4.11.18"/>
    </reaction>
</comment>
<evidence type="ECO:0000256" key="6">
    <source>
        <dbReference type="HAMAP-Rule" id="MF_01974"/>
    </source>
</evidence>
<evidence type="ECO:0000256" key="2">
    <source>
        <dbReference type="ARBA" id="ARBA00022438"/>
    </source>
</evidence>
<dbReference type="NCBIfam" id="TIGR00500">
    <property type="entry name" value="met_pdase_I"/>
    <property type="match status" value="1"/>
</dbReference>
<feature type="binding site" evidence="6">
    <location>
        <position position="95"/>
    </location>
    <ligand>
        <name>a divalent metal cation</name>
        <dbReference type="ChEBI" id="CHEBI:60240"/>
        <label>1</label>
    </ligand>
</feature>
<feature type="binding site" evidence="6">
    <location>
        <position position="78"/>
    </location>
    <ligand>
        <name>substrate</name>
    </ligand>
</feature>
<keyword evidence="3 6" id="KW-0645">Protease</keyword>
<dbReference type="PRINTS" id="PR00599">
    <property type="entry name" value="MAPEPTIDASE"/>
</dbReference>
<feature type="domain" description="Peptidase M24" evidence="8">
    <location>
        <begin position="13"/>
        <end position="239"/>
    </location>
</feature>
<sequence>MPIVLKSLREIDAMRRAGQIVALVLEELRENVRPGVTTGDLDRLAAAVMAREGGRSAFLGYRGFPAHICTSVNEQVLHGIPGRRVLRDGDLLKLDVGIEWHGLCADAAISVVVGRGNRVAEQLVAVAEEAFWAGFAQARPGKHVGDIGAAIAAVIRRAGFAVIEGYAGHGVGRALHEEPSVPNDGQPGEGVLLRSGMTLAIEPMLAAGGGKTRVLRDGWTVVTLDGRLAAHFEHTVWVRDDGPMVLTQP</sequence>
<organism evidence="9 10">
    <name type="scientific">Thermomicrobium roseum (strain ATCC 27502 / DSM 5159 / P-2)</name>
    <dbReference type="NCBI Taxonomy" id="309801"/>
    <lineage>
        <taxon>Bacteria</taxon>
        <taxon>Pseudomonadati</taxon>
        <taxon>Thermomicrobiota</taxon>
        <taxon>Thermomicrobia</taxon>
        <taxon>Thermomicrobiales</taxon>
        <taxon>Thermomicrobiaceae</taxon>
        <taxon>Thermomicrobium</taxon>
    </lineage>
</organism>
<keyword evidence="5 6" id="KW-0378">Hydrolase</keyword>
<comment type="subunit">
    <text evidence="6">Monomer.</text>
</comment>
<comment type="function">
    <text evidence="1 6">Removes the N-terminal methionine from nascent proteins. The N-terminal methionine is often cleaved when the second residue in the primary sequence is small and uncharged (Met-Ala-, Cys, Gly, Pro, Ser, Thr, or Val). Requires deformylation of the N(alpha)-formylated initiator methionine before it can be hydrolyzed.</text>
</comment>
<dbReference type="PANTHER" id="PTHR43330">
    <property type="entry name" value="METHIONINE AMINOPEPTIDASE"/>
    <property type="match status" value="1"/>
</dbReference>
<dbReference type="InterPro" id="IPR036005">
    <property type="entry name" value="Creatinase/aminopeptidase-like"/>
</dbReference>
<dbReference type="GO" id="GO:0005829">
    <property type="term" value="C:cytosol"/>
    <property type="evidence" value="ECO:0007669"/>
    <property type="project" value="TreeGrafter"/>
</dbReference>
<comment type="similarity">
    <text evidence="6">Belongs to the peptidase M24A family. Methionine aminopeptidase type 1 subfamily.</text>
</comment>
<dbReference type="CDD" id="cd01086">
    <property type="entry name" value="MetAP1"/>
    <property type="match status" value="1"/>
</dbReference>
<feature type="binding site" evidence="6">
    <location>
        <position position="202"/>
    </location>
    <ligand>
        <name>a divalent metal cation</name>
        <dbReference type="ChEBI" id="CHEBI:60240"/>
        <label>2</label>
        <note>catalytic</note>
    </ligand>
</feature>
<feature type="binding site" evidence="6">
    <location>
        <position position="176"/>
    </location>
    <ligand>
        <name>substrate</name>
    </ligand>
</feature>
<dbReference type="GO" id="GO:0046872">
    <property type="term" value="F:metal ion binding"/>
    <property type="evidence" value="ECO:0007669"/>
    <property type="project" value="UniProtKB-UniRule"/>
</dbReference>
<feature type="binding site" evidence="6">
    <location>
        <position position="233"/>
    </location>
    <ligand>
        <name>a divalent metal cation</name>
        <dbReference type="ChEBI" id="CHEBI:60240"/>
        <label>1</label>
    </ligand>
</feature>
<dbReference type="InterPro" id="IPR000994">
    <property type="entry name" value="Pept_M24"/>
</dbReference>
<name>B9KZW6_THERP</name>
<dbReference type="SUPFAM" id="SSF55920">
    <property type="entry name" value="Creatinase/aminopeptidase"/>
    <property type="match status" value="1"/>
</dbReference>
<dbReference type="OrthoDB" id="9802055at2"/>
<feature type="binding site" evidence="6">
    <location>
        <position position="233"/>
    </location>
    <ligand>
        <name>a divalent metal cation</name>
        <dbReference type="ChEBI" id="CHEBI:60240"/>
        <label>2</label>
        <note>catalytic</note>
    </ligand>
</feature>
<reference evidence="9 10" key="1">
    <citation type="journal article" date="2009" name="PLoS ONE">
        <title>Complete genome sequence of the aerobic CO-oxidizing thermophile Thermomicrobium roseum.</title>
        <authorList>
            <person name="Wu D."/>
            <person name="Raymond J."/>
            <person name="Wu M."/>
            <person name="Chatterji S."/>
            <person name="Ren Q."/>
            <person name="Graham J.E."/>
            <person name="Bryant D.A."/>
            <person name="Robb F."/>
            <person name="Colman A."/>
            <person name="Tallon L.J."/>
            <person name="Badger J.H."/>
            <person name="Madupu R."/>
            <person name="Ward N.L."/>
            <person name="Eisen J.A."/>
        </authorList>
    </citation>
    <scope>NUCLEOTIDE SEQUENCE [LARGE SCALE GENOMIC DNA]</scope>
    <source>
        <strain evidence="10">ATCC 27502 / DSM 5159 / P-2</strain>
    </source>
</reference>
<dbReference type="PANTHER" id="PTHR43330:SF27">
    <property type="entry name" value="METHIONINE AMINOPEPTIDASE"/>
    <property type="match status" value="1"/>
</dbReference>
<dbReference type="STRING" id="309801.trd_0963"/>
<evidence type="ECO:0000259" key="8">
    <source>
        <dbReference type="Pfam" id="PF00557"/>
    </source>
</evidence>
<dbReference type="RefSeq" id="WP_015921927.1">
    <property type="nucleotide sequence ID" value="NC_011959.1"/>
</dbReference>
<evidence type="ECO:0000313" key="10">
    <source>
        <dbReference type="Proteomes" id="UP000000447"/>
    </source>
</evidence>
<evidence type="ECO:0000256" key="5">
    <source>
        <dbReference type="ARBA" id="ARBA00022801"/>
    </source>
</evidence>
<evidence type="ECO:0000313" key="9">
    <source>
        <dbReference type="EMBL" id="ACM06347.1"/>
    </source>
</evidence>
<dbReference type="HAMAP" id="MF_01974">
    <property type="entry name" value="MetAP_1"/>
    <property type="match status" value="1"/>
</dbReference>
<dbReference type="GO" id="GO:0006508">
    <property type="term" value="P:proteolysis"/>
    <property type="evidence" value="ECO:0007669"/>
    <property type="project" value="UniProtKB-KW"/>
</dbReference>
<dbReference type="InterPro" id="IPR002467">
    <property type="entry name" value="Pept_M24A_MAP1"/>
</dbReference>
<dbReference type="KEGG" id="tro:trd_0963"/>
<accession>B9KZW6</accession>
<evidence type="ECO:0000256" key="4">
    <source>
        <dbReference type="ARBA" id="ARBA00022723"/>
    </source>
</evidence>
<dbReference type="EC" id="3.4.11.18" evidence="6 7"/>
<feature type="binding site" evidence="6">
    <location>
        <position position="169"/>
    </location>
    <ligand>
        <name>a divalent metal cation</name>
        <dbReference type="ChEBI" id="CHEBI:60240"/>
        <label>2</label>
        <note>catalytic</note>
    </ligand>
</feature>
<comment type="cofactor">
    <cofactor evidence="6">
        <name>Co(2+)</name>
        <dbReference type="ChEBI" id="CHEBI:48828"/>
    </cofactor>
    <cofactor evidence="6">
        <name>Zn(2+)</name>
        <dbReference type="ChEBI" id="CHEBI:29105"/>
    </cofactor>
    <cofactor evidence="6">
        <name>Mn(2+)</name>
        <dbReference type="ChEBI" id="CHEBI:29035"/>
    </cofactor>
    <cofactor evidence="6">
        <name>Fe(2+)</name>
        <dbReference type="ChEBI" id="CHEBI:29033"/>
    </cofactor>
    <text evidence="6">Binds 2 divalent metal cations per subunit. Has a high-affinity and a low affinity metal-binding site. The true nature of the physiological cofactor is under debate. The enzyme is active with cobalt, zinc, manganese or divalent iron ions. Most likely, methionine aminopeptidases function as mononuclear Fe(2+)-metalloproteases under physiological conditions, and the catalytically relevant metal-binding site has been assigned to the histidine-containing high-affinity site.</text>
</comment>
<dbReference type="Proteomes" id="UP000000447">
    <property type="component" value="Chromosome"/>
</dbReference>
<dbReference type="Gene3D" id="3.90.230.10">
    <property type="entry name" value="Creatinase/methionine aminopeptidase superfamily"/>
    <property type="match status" value="1"/>
</dbReference>
<protein>
    <recommendedName>
        <fullName evidence="6 7">Methionine aminopeptidase</fullName>
        <shortName evidence="6">MAP</shortName>
        <shortName evidence="6">MetAP</shortName>
        <ecNumber evidence="6 7">3.4.11.18</ecNumber>
    </recommendedName>
    <alternativeName>
        <fullName evidence="6">Peptidase M</fullName>
    </alternativeName>
</protein>
<evidence type="ECO:0000256" key="7">
    <source>
        <dbReference type="RuleBase" id="RU003653"/>
    </source>
</evidence>
<dbReference type="GO" id="GO:0004239">
    <property type="term" value="F:initiator methionyl aminopeptidase activity"/>
    <property type="evidence" value="ECO:0007669"/>
    <property type="project" value="UniProtKB-UniRule"/>
</dbReference>
<keyword evidence="2 6" id="KW-0031">Aminopeptidase</keyword>
<keyword evidence="10" id="KW-1185">Reference proteome</keyword>
<gene>
    <name evidence="6 9" type="primary">map</name>
    <name evidence="9" type="ordered locus">trd_0963</name>
</gene>
<feature type="binding site" evidence="6">
    <location>
        <position position="106"/>
    </location>
    <ligand>
        <name>a divalent metal cation</name>
        <dbReference type="ChEBI" id="CHEBI:60240"/>
        <label>1</label>
    </ligand>
</feature>
<dbReference type="GO" id="GO:0070006">
    <property type="term" value="F:metalloaminopeptidase activity"/>
    <property type="evidence" value="ECO:0007669"/>
    <property type="project" value="UniProtKB-UniRule"/>
</dbReference>
<proteinExistence type="inferred from homology"/>
<keyword evidence="4 6" id="KW-0479">Metal-binding</keyword>
<dbReference type="EMBL" id="CP001275">
    <property type="protein sequence ID" value="ACM06347.1"/>
    <property type="molecule type" value="Genomic_DNA"/>
</dbReference>
<dbReference type="Pfam" id="PF00557">
    <property type="entry name" value="Peptidase_M24"/>
    <property type="match status" value="1"/>
</dbReference>
<feature type="binding site" evidence="6">
    <location>
        <position position="106"/>
    </location>
    <ligand>
        <name>a divalent metal cation</name>
        <dbReference type="ChEBI" id="CHEBI:60240"/>
        <label>2</label>
        <note>catalytic</note>
    </ligand>
</feature>
<dbReference type="eggNOG" id="COG0024">
    <property type="taxonomic scope" value="Bacteria"/>
</dbReference>
<evidence type="ECO:0000256" key="1">
    <source>
        <dbReference type="ARBA" id="ARBA00002521"/>
    </source>
</evidence>